<dbReference type="GO" id="GO:0051213">
    <property type="term" value="F:dioxygenase activity"/>
    <property type="evidence" value="ECO:0007669"/>
    <property type="project" value="InterPro"/>
</dbReference>
<feature type="region of interest" description="Disordered" evidence="5">
    <location>
        <begin position="692"/>
        <end position="759"/>
    </location>
</feature>
<feature type="region of interest" description="Disordered" evidence="5">
    <location>
        <begin position="82"/>
        <end position="122"/>
    </location>
</feature>
<keyword evidence="2 4" id="KW-0863">Zinc-finger</keyword>
<dbReference type="PANTHER" id="PTHR31212">
    <property type="entry name" value="ALPHA-KETOGLUTARATE-DEPENDENT DIOXYGENASE ALKB HOMOLOG 3"/>
    <property type="match status" value="1"/>
</dbReference>
<dbReference type="InterPro" id="IPR005123">
    <property type="entry name" value="Oxoglu/Fe-dep_dioxygenase_dom"/>
</dbReference>
<dbReference type="Pfam" id="PF13532">
    <property type="entry name" value="2OG-FeII_Oxy_2"/>
    <property type="match status" value="1"/>
</dbReference>
<evidence type="ECO:0000256" key="3">
    <source>
        <dbReference type="ARBA" id="ARBA00022833"/>
    </source>
</evidence>
<feature type="compositionally biased region" description="Polar residues" evidence="5">
    <location>
        <begin position="462"/>
        <end position="475"/>
    </location>
</feature>
<feature type="compositionally biased region" description="Low complexity" evidence="5">
    <location>
        <begin position="603"/>
        <end position="615"/>
    </location>
</feature>
<evidence type="ECO:0000313" key="8">
    <source>
        <dbReference type="EMBL" id="SPR01330.1"/>
    </source>
</evidence>
<keyword evidence="3" id="KW-0862">Zinc</keyword>
<name>A0A3P3YNG2_PLABS</name>
<dbReference type="GO" id="GO:0006307">
    <property type="term" value="P:DNA alkylation repair"/>
    <property type="evidence" value="ECO:0007669"/>
    <property type="project" value="InterPro"/>
</dbReference>
<keyword evidence="8" id="KW-0496">Mitochondrion</keyword>
<protein>
    <submittedName>
        <fullName evidence="8">Uncharacterized protein</fullName>
    </submittedName>
</protein>
<dbReference type="InterPro" id="IPR027450">
    <property type="entry name" value="AlkB-like"/>
</dbReference>
<evidence type="ECO:0000256" key="2">
    <source>
        <dbReference type="ARBA" id="ARBA00022771"/>
    </source>
</evidence>
<feature type="compositionally biased region" description="Polar residues" evidence="5">
    <location>
        <begin position="512"/>
        <end position="522"/>
    </location>
</feature>
<feature type="compositionally biased region" description="Basic and acidic residues" evidence="5">
    <location>
        <begin position="489"/>
        <end position="498"/>
    </location>
</feature>
<reference evidence="8 9" key="1">
    <citation type="submission" date="2018-03" db="EMBL/GenBank/DDBJ databases">
        <authorList>
            <person name="Fogelqvist J."/>
        </authorList>
    </citation>
    <scope>NUCLEOTIDE SEQUENCE [LARGE SCALE GENOMIC DNA]</scope>
</reference>
<evidence type="ECO:0000259" key="7">
    <source>
        <dbReference type="PROSITE" id="PS51999"/>
    </source>
</evidence>
<dbReference type="InterPro" id="IPR010666">
    <property type="entry name" value="Znf_GRF"/>
</dbReference>
<dbReference type="GO" id="GO:0008270">
    <property type="term" value="F:zinc ion binding"/>
    <property type="evidence" value="ECO:0007669"/>
    <property type="project" value="UniProtKB-KW"/>
</dbReference>
<dbReference type="InterPro" id="IPR037151">
    <property type="entry name" value="AlkB-like_sf"/>
</dbReference>
<dbReference type="Gene3D" id="2.60.120.590">
    <property type="entry name" value="Alpha-ketoglutarate-dependent dioxygenase AlkB-like"/>
    <property type="match status" value="1"/>
</dbReference>
<evidence type="ECO:0000256" key="5">
    <source>
        <dbReference type="SAM" id="MobiDB-lite"/>
    </source>
</evidence>
<feature type="domain" description="Fe2OG dioxygenase" evidence="6">
    <location>
        <begin position="263"/>
        <end position="372"/>
    </location>
</feature>
<gene>
    <name evidence="8" type="ORF">PLBR_LOCUS8545</name>
</gene>
<feature type="region of interest" description="Disordered" evidence="5">
    <location>
        <begin position="462"/>
        <end position="625"/>
    </location>
</feature>
<evidence type="ECO:0000256" key="1">
    <source>
        <dbReference type="ARBA" id="ARBA00022723"/>
    </source>
</evidence>
<evidence type="ECO:0000313" key="9">
    <source>
        <dbReference type="Proteomes" id="UP000290189"/>
    </source>
</evidence>
<dbReference type="AlphaFoldDB" id="A0A3P3YNG2"/>
<geneLocation type="mitochondrion" evidence="8"/>
<keyword evidence="1" id="KW-0479">Metal-binding</keyword>
<feature type="compositionally biased region" description="Polar residues" evidence="5">
    <location>
        <begin position="616"/>
        <end position="625"/>
    </location>
</feature>
<dbReference type="PROSITE" id="PS51999">
    <property type="entry name" value="ZF_GRF"/>
    <property type="match status" value="1"/>
</dbReference>
<feature type="compositionally biased region" description="Basic and acidic residues" evidence="5">
    <location>
        <begin position="85"/>
        <end position="97"/>
    </location>
</feature>
<dbReference type="SUPFAM" id="SSF51197">
    <property type="entry name" value="Clavaminate synthase-like"/>
    <property type="match status" value="1"/>
</dbReference>
<proteinExistence type="predicted"/>
<accession>A0A3P3YNG2</accession>
<dbReference type="InterPro" id="IPR032854">
    <property type="entry name" value="ALKBH3"/>
</dbReference>
<sequence>MATREPTVTLRSWRRCGNRQRGGVALLAVPAYVIMANDAVDDVLPQLVEIFGDSHPLEVLRAAARDGQGSVERSVAMVVSADGSYGRERGSPEEHARPAAKKPKPSVSSPGPATVPRGASGPAKDALQMLKWTAQPARKTTDDAVQLDAGNITEHVPCELYPDFIPDDLADDLIRLFTDEADSWDHPKFYINEKEVFANHKAAFYADDPQRATLYFWSGEATKKRTFSPVLARARDLVQAKVRERLLARDAQDPYVNDGDRWTANVAVANEYANGQESFGPHSDKLTYIGPRPVIASLTLGAGRTFRFRRIPRHNSPCKVTYNVVLPNRSLLVMFAPTQEEFKHELPRQKAVVTRHPICGAARYNITFRMYKDEFRVAPQCRCGVAMELKPVFRTESVGRYYWTCTFGRETGCGAFQWLDDHRAPRLTDILSSSSLALAAPLKLAVEVKDYVPGASDDYVPSATTAPVPANNQPPSRAGDYVPEGAPSRSKDSGDAKWQRSNSKQADRDYVPSSSSGNPSVTRASSSESARPAPRQKPQGRLPSSSTGDAREASGFTGNADSVPARTGASNNVTSSTTVPVPADVHRSNRTYAPVPLGRTSQPSVSPNASNVSNATVRDSPTSHNETFLSDLAATSRTRNESLGVLNKHTATATGNVKAIDELNAALLKKMMDEHDKYLQVNHLPVVTVAPAPSSPAFLPKPRVDTRTDNGTSQSDGSSSRRSSTEAPIPSSYESSSSSRNAPRQASTKQEGQGLPIRT</sequence>
<dbReference type="Proteomes" id="UP000290189">
    <property type="component" value="Unassembled WGS sequence"/>
</dbReference>
<feature type="compositionally biased region" description="Low complexity" evidence="5">
    <location>
        <begin position="523"/>
        <end position="533"/>
    </location>
</feature>
<feature type="compositionally biased region" description="Polar residues" evidence="5">
    <location>
        <begin position="568"/>
        <end position="579"/>
    </location>
</feature>
<dbReference type="EMBL" id="OVEO01000017">
    <property type="protein sequence ID" value="SPR01330.1"/>
    <property type="molecule type" value="Genomic_DNA"/>
</dbReference>
<organism evidence="8 9">
    <name type="scientific">Plasmodiophora brassicae</name>
    <name type="common">Clubroot disease agent</name>
    <dbReference type="NCBI Taxonomy" id="37360"/>
    <lineage>
        <taxon>Eukaryota</taxon>
        <taxon>Sar</taxon>
        <taxon>Rhizaria</taxon>
        <taxon>Endomyxa</taxon>
        <taxon>Phytomyxea</taxon>
        <taxon>Plasmodiophorida</taxon>
        <taxon>Plasmodiophoridae</taxon>
        <taxon>Plasmodiophora</taxon>
    </lineage>
</organism>
<dbReference type="PROSITE" id="PS51471">
    <property type="entry name" value="FE2OG_OXY"/>
    <property type="match status" value="1"/>
</dbReference>
<feature type="domain" description="GRF-type" evidence="7">
    <location>
        <begin position="381"/>
        <end position="422"/>
    </location>
</feature>
<evidence type="ECO:0000256" key="4">
    <source>
        <dbReference type="PROSITE-ProRule" id="PRU01343"/>
    </source>
</evidence>
<feature type="compositionally biased region" description="Low complexity" evidence="5">
    <location>
        <begin position="711"/>
        <end position="722"/>
    </location>
</feature>
<evidence type="ECO:0000259" key="6">
    <source>
        <dbReference type="PROSITE" id="PS51471"/>
    </source>
</evidence>
<feature type="compositionally biased region" description="Polar residues" evidence="5">
    <location>
        <begin position="740"/>
        <end position="751"/>
    </location>
</feature>
<dbReference type="PANTHER" id="PTHR31212:SF4">
    <property type="entry name" value="ALPHA-KETOGLUTARATE-DEPENDENT DIOXYGENASE ALKB HOMOLOG 3"/>
    <property type="match status" value="1"/>
</dbReference>